<dbReference type="PANTHER" id="PTHR34512:SF30">
    <property type="entry name" value="OUTER MEMBRANE PROTEIN ASSEMBLY FACTOR BAMB"/>
    <property type="match status" value="1"/>
</dbReference>
<dbReference type="InterPro" id="IPR018391">
    <property type="entry name" value="PQQ_b-propeller_rpt"/>
</dbReference>
<keyword evidence="4" id="KW-1185">Reference proteome</keyword>
<comment type="caution">
    <text evidence="3">The sequence shown here is derived from an EMBL/GenBank/DDBJ whole genome shotgun (WGS) entry which is preliminary data.</text>
</comment>
<sequence>MVHRDLKPANLMLTTGGKVKVLDFGIARCMATTDKSSQVMGTLAYMAPERFAKHSGDARSDLYAFGCVLHELPTGQAPFKEDDPVSLMTAHLNMVPVAPSSLRAGLPAALDALVPRLLAKQPANRPQSAASVHDELRALNLASTQVTMSTAAPDRPSAAPAAAPAAPVTSPAPANLPPPNPPPYVPSAPEQPPAAHQLPTQTATPLVPGNTPGAADAPAAFAPPAPSVPEDRSAPSAPGRRRALRLGLGGAALVAGGTGLALILRTGGGDKTSPKPKVRPWHHDVTDNHGVPATFAVVDGVLYVATDSTVTALDARTGHKRWDGAPPGFSPQQPAVADGTVCTGGYNGLWALDVHGREKWTFPTGELIVSRPAVTGGTVYSACRDKNVYAVRADGGRRVWSHPLGDKPSCPATVADGTVYVGCDGQDNALYALDAAGGARKWVFRADHGFPQAPVVSSGLVYAIDGGGTLYAIHADKGTRKWSVPFGGETLCLAGDTLFIGSGNELGLVHALDPSTGHKKWTHQQDISTPITTQIAVVGGLVFIGNTDDPNGTVHAFDADDGSECWSTLTWSGRSKGRLGDDVVTAYGFVYVTTADDVVALDAVTGAAPDL</sequence>
<gene>
    <name evidence="3" type="ORF">AOB60_02225</name>
</gene>
<dbReference type="InterPro" id="IPR002372">
    <property type="entry name" value="PQQ_rpt_dom"/>
</dbReference>
<dbReference type="SUPFAM" id="SSF50998">
    <property type="entry name" value="Quinoprotein alcohol dehydrogenase-like"/>
    <property type="match status" value="2"/>
</dbReference>
<dbReference type="CDD" id="cd14014">
    <property type="entry name" value="STKc_PknB_like"/>
    <property type="match status" value="1"/>
</dbReference>
<accession>A0A2N8PFX1</accession>
<dbReference type="GO" id="GO:0005524">
    <property type="term" value="F:ATP binding"/>
    <property type="evidence" value="ECO:0007669"/>
    <property type="project" value="InterPro"/>
</dbReference>
<feature type="region of interest" description="Disordered" evidence="1">
    <location>
        <begin position="147"/>
        <end position="240"/>
    </location>
</feature>
<dbReference type="Gene3D" id="2.40.128.630">
    <property type="match status" value="2"/>
</dbReference>
<dbReference type="EMBL" id="LJSN01000002">
    <property type="protein sequence ID" value="PNE39922.1"/>
    <property type="molecule type" value="Genomic_DNA"/>
</dbReference>
<evidence type="ECO:0000259" key="2">
    <source>
        <dbReference type="PROSITE" id="PS50011"/>
    </source>
</evidence>
<dbReference type="PROSITE" id="PS00108">
    <property type="entry name" value="PROTEIN_KINASE_ST"/>
    <property type="match status" value="1"/>
</dbReference>
<evidence type="ECO:0000256" key="1">
    <source>
        <dbReference type="SAM" id="MobiDB-lite"/>
    </source>
</evidence>
<dbReference type="InterPro" id="IPR011047">
    <property type="entry name" value="Quinoprotein_ADH-like_sf"/>
</dbReference>
<dbReference type="InterPro" id="IPR000719">
    <property type="entry name" value="Prot_kinase_dom"/>
</dbReference>
<dbReference type="Pfam" id="PF00069">
    <property type="entry name" value="Pkinase"/>
    <property type="match status" value="1"/>
</dbReference>
<dbReference type="SMART" id="SM00564">
    <property type="entry name" value="PQQ"/>
    <property type="match status" value="7"/>
</dbReference>
<organism evidence="3 4">
    <name type="scientific">Streptomyces noursei</name>
    <name type="common">Streptomyces albulus</name>
    <dbReference type="NCBI Taxonomy" id="1971"/>
    <lineage>
        <taxon>Bacteria</taxon>
        <taxon>Bacillati</taxon>
        <taxon>Actinomycetota</taxon>
        <taxon>Actinomycetes</taxon>
        <taxon>Kitasatosporales</taxon>
        <taxon>Streptomycetaceae</taxon>
        <taxon>Streptomyces</taxon>
    </lineage>
</organism>
<evidence type="ECO:0000313" key="3">
    <source>
        <dbReference type="EMBL" id="PNE39922.1"/>
    </source>
</evidence>
<dbReference type="Gene3D" id="2.130.10.10">
    <property type="entry name" value="YVTN repeat-like/Quinoprotein amine dehydrogenase"/>
    <property type="match status" value="1"/>
</dbReference>
<dbReference type="Gene3D" id="1.10.510.10">
    <property type="entry name" value="Transferase(Phosphotransferase) domain 1"/>
    <property type="match status" value="1"/>
</dbReference>
<evidence type="ECO:0000313" key="4">
    <source>
        <dbReference type="Proteomes" id="UP000236047"/>
    </source>
</evidence>
<dbReference type="Proteomes" id="UP000236047">
    <property type="component" value="Unassembled WGS sequence"/>
</dbReference>
<dbReference type="AlphaFoldDB" id="A0A2N8PFX1"/>
<feature type="compositionally biased region" description="Low complexity" evidence="1">
    <location>
        <begin position="151"/>
        <end position="173"/>
    </location>
</feature>
<feature type="domain" description="Protein kinase" evidence="2">
    <location>
        <begin position="1"/>
        <end position="136"/>
    </location>
</feature>
<dbReference type="InterPro" id="IPR008271">
    <property type="entry name" value="Ser/Thr_kinase_AS"/>
</dbReference>
<dbReference type="InterPro" id="IPR011009">
    <property type="entry name" value="Kinase-like_dom_sf"/>
</dbReference>
<proteinExistence type="predicted"/>
<feature type="compositionally biased region" description="Pro residues" evidence="1">
    <location>
        <begin position="174"/>
        <end position="192"/>
    </location>
</feature>
<dbReference type="PROSITE" id="PS50011">
    <property type="entry name" value="PROTEIN_KINASE_DOM"/>
    <property type="match status" value="1"/>
</dbReference>
<dbReference type="RefSeq" id="WP_102922631.1">
    <property type="nucleotide sequence ID" value="NZ_LJSN01000002.1"/>
</dbReference>
<dbReference type="SMART" id="SM00220">
    <property type="entry name" value="S_TKc"/>
    <property type="match status" value="1"/>
</dbReference>
<dbReference type="PANTHER" id="PTHR34512">
    <property type="entry name" value="CELL SURFACE PROTEIN"/>
    <property type="match status" value="1"/>
</dbReference>
<reference evidence="4" key="1">
    <citation type="submission" date="2015-09" db="EMBL/GenBank/DDBJ databases">
        <authorList>
            <person name="Graham D.E."/>
            <person name="Mahan K.M."/>
            <person name="Klingeman D.M."/>
            <person name="Fida T."/>
            <person name="Giannone R.J."/>
            <person name="Hettich R.L."/>
            <person name="Parry R.J."/>
            <person name="Spain J.C."/>
        </authorList>
    </citation>
    <scope>NUCLEOTIDE SEQUENCE [LARGE SCALE GENOMIC DNA]</scope>
    <source>
        <strain evidence="4">JCM 4701</strain>
    </source>
</reference>
<dbReference type="Pfam" id="PF13360">
    <property type="entry name" value="PQQ_2"/>
    <property type="match status" value="1"/>
</dbReference>
<dbReference type="SUPFAM" id="SSF56112">
    <property type="entry name" value="Protein kinase-like (PK-like)"/>
    <property type="match status" value="1"/>
</dbReference>
<name>A0A2N8PFX1_STRNR</name>
<dbReference type="GO" id="GO:0004672">
    <property type="term" value="F:protein kinase activity"/>
    <property type="evidence" value="ECO:0007669"/>
    <property type="project" value="InterPro"/>
</dbReference>
<dbReference type="InterPro" id="IPR015943">
    <property type="entry name" value="WD40/YVTN_repeat-like_dom_sf"/>
</dbReference>
<protein>
    <recommendedName>
        <fullName evidence="2">Protein kinase domain-containing protein</fullName>
    </recommendedName>
</protein>